<sequence length="286" mass="32140">MPAVYIYREDTEVRYYRVLVLGHAHNEGDVLVLLADLDTQYFVDVQLSQLFEMPEKAGFKEYPSNVVFATLHGVVGLSEEEQLVMWKNIDEEERKKTVVAYLGGEKGKMPFVDMIWRDELGQLSWLSQIAKRRGAMMHSDTDSVHLRNPAASAIPPWANEQDNVMEFTDCGPRTRHESESNSEREELQGGVSPIFDTEPTLSPHPSIASASTATPSPPTTIEPFSASSLDLYALFDKASRERNMAMIFSLVQFARNVAPMLGNRDDWDALIGYMLAGAEQEHGLRL</sequence>
<evidence type="ECO:0000313" key="2">
    <source>
        <dbReference type="EnsemblMetazoa" id="CJA18820.1"/>
    </source>
</evidence>
<evidence type="ECO:0000256" key="1">
    <source>
        <dbReference type="SAM" id="MobiDB-lite"/>
    </source>
</evidence>
<accession>A0A8R1E509</accession>
<organism evidence="2 3">
    <name type="scientific">Caenorhabditis japonica</name>
    <dbReference type="NCBI Taxonomy" id="281687"/>
    <lineage>
        <taxon>Eukaryota</taxon>
        <taxon>Metazoa</taxon>
        <taxon>Ecdysozoa</taxon>
        <taxon>Nematoda</taxon>
        <taxon>Chromadorea</taxon>
        <taxon>Rhabditida</taxon>
        <taxon>Rhabditina</taxon>
        <taxon>Rhabditomorpha</taxon>
        <taxon>Rhabditoidea</taxon>
        <taxon>Rhabditidae</taxon>
        <taxon>Peloderinae</taxon>
        <taxon>Caenorhabditis</taxon>
    </lineage>
</organism>
<evidence type="ECO:0000313" key="3">
    <source>
        <dbReference type="Proteomes" id="UP000005237"/>
    </source>
</evidence>
<reference evidence="3" key="1">
    <citation type="submission" date="2010-08" db="EMBL/GenBank/DDBJ databases">
        <authorList>
            <consortium name="Caenorhabditis japonica Sequencing Consortium"/>
            <person name="Wilson R.K."/>
        </authorList>
    </citation>
    <scope>NUCLEOTIDE SEQUENCE [LARGE SCALE GENOMIC DNA]</scope>
    <source>
        <strain evidence="3">DF5081</strain>
    </source>
</reference>
<keyword evidence="3" id="KW-1185">Reference proteome</keyword>
<dbReference type="EnsemblMetazoa" id="CJA18820.1">
    <property type="protein sequence ID" value="CJA18820.1"/>
    <property type="gene ID" value="WBGene00138024"/>
</dbReference>
<dbReference type="AlphaFoldDB" id="A0A8R1E509"/>
<protein>
    <submittedName>
        <fullName evidence="2">Uncharacterized protein</fullName>
    </submittedName>
</protein>
<reference evidence="2" key="2">
    <citation type="submission" date="2022-06" db="UniProtKB">
        <authorList>
            <consortium name="EnsemblMetazoa"/>
        </authorList>
    </citation>
    <scope>IDENTIFICATION</scope>
    <source>
        <strain evidence="2">DF5081</strain>
    </source>
</reference>
<proteinExistence type="predicted"/>
<feature type="compositionally biased region" description="Low complexity" evidence="1">
    <location>
        <begin position="205"/>
        <end position="214"/>
    </location>
</feature>
<name>A0A8R1E509_CAEJA</name>
<feature type="region of interest" description="Disordered" evidence="1">
    <location>
        <begin position="196"/>
        <end position="221"/>
    </location>
</feature>
<dbReference type="Proteomes" id="UP000005237">
    <property type="component" value="Unassembled WGS sequence"/>
</dbReference>